<dbReference type="InterPro" id="IPR000261">
    <property type="entry name" value="EH_dom"/>
</dbReference>
<dbReference type="PROSITE" id="PS50031">
    <property type="entry name" value="EH"/>
    <property type="match status" value="1"/>
</dbReference>
<comment type="caution">
    <text evidence="3">The sequence shown here is derived from an EMBL/GenBank/DDBJ whole genome shotgun (WGS) entry which is preliminary data.</text>
</comment>
<name>A0A168AFW8_9HYPO</name>
<accession>A0A168AFW8</accession>
<evidence type="ECO:0000313" key="3">
    <source>
        <dbReference type="EMBL" id="KZZ93881.1"/>
    </source>
</evidence>
<dbReference type="Proteomes" id="UP000078544">
    <property type="component" value="Unassembled WGS sequence"/>
</dbReference>
<reference evidence="3 4" key="1">
    <citation type="journal article" date="2016" name="Genome Biol. Evol.">
        <title>Divergent and convergent evolution of fungal pathogenicity.</title>
        <authorList>
            <person name="Shang Y."/>
            <person name="Xiao G."/>
            <person name="Zheng P."/>
            <person name="Cen K."/>
            <person name="Zhan S."/>
            <person name="Wang C."/>
        </authorList>
    </citation>
    <scope>NUCLEOTIDE SEQUENCE [LARGE SCALE GENOMIC DNA]</scope>
    <source>
        <strain evidence="3 4">RCEF 2490</strain>
    </source>
</reference>
<evidence type="ECO:0000256" key="1">
    <source>
        <dbReference type="SAM" id="MobiDB-lite"/>
    </source>
</evidence>
<dbReference type="Gene3D" id="1.10.238.10">
    <property type="entry name" value="EF-hand"/>
    <property type="match status" value="1"/>
</dbReference>
<dbReference type="InterPro" id="IPR011992">
    <property type="entry name" value="EF-hand-dom_pair"/>
</dbReference>
<feature type="compositionally biased region" description="Polar residues" evidence="1">
    <location>
        <begin position="341"/>
        <end position="351"/>
    </location>
</feature>
<evidence type="ECO:0000313" key="4">
    <source>
        <dbReference type="Proteomes" id="UP000078544"/>
    </source>
</evidence>
<feature type="compositionally biased region" description="Polar residues" evidence="1">
    <location>
        <begin position="143"/>
        <end position="154"/>
    </location>
</feature>
<dbReference type="CDD" id="cd00052">
    <property type="entry name" value="EH"/>
    <property type="match status" value="1"/>
</dbReference>
<dbReference type="EMBL" id="AZGY01000012">
    <property type="protein sequence ID" value="KZZ93881.1"/>
    <property type="molecule type" value="Genomic_DNA"/>
</dbReference>
<dbReference type="SMART" id="SM00027">
    <property type="entry name" value="EH"/>
    <property type="match status" value="1"/>
</dbReference>
<evidence type="ECO:0000259" key="2">
    <source>
        <dbReference type="PROSITE" id="PS50031"/>
    </source>
</evidence>
<proteinExistence type="predicted"/>
<dbReference type="Pfam" id="PF12763">
    <property type="entry name" value="EH"/>
    <property type="match status" value="1"/>
</dbReference>
<dbReference type="AlphaFoldDB" id="A0A168AFW8"/>
<feature type="compositionally biased region" description="Polar residues" evidence="1">
    <location>
        <begin position="475"/>
        <end position="484"/>
    </location>
</feature>
<feature type="region of interest" description="Disordered" evidence="1">
    <location>
        <begin position="475"/>
        <end position="497"/>
    </location>
</feature>
<dbReference type="STRING" id="1081109.A0A168AFW8"/>
<organism evidence="3 4">
    <name type="scientific">Moelleriella libera RCEF 2490</name>
    <dbReference type="NCBI Taxonomy" id="1081109"/>
    <lineage>
        <taxon>Eukaryota</taxon>
        <taxon>Fungi</taxon>
        <taxon>Dikarya</taxon>
        <taxon>Ascomycota</taxon>
        <taxon>Pezizomycotina</taxon>
        <taxon>Sordariomycetes</taxon>
        <taxon>Hypocreomycetidae</taxon>
        <taxon>Hypocreales</taxon>
        <taxon>Clavicipitaceae</taxon>
        <taxon>Moelleriella</taxon>
    </lineage>
</organism>
<feature type="compositionally biased region" description="Polar residues" evidence="1">
    <location>
        <begin position="296"/>
        <end position="322"/>
    </location>
</feature>
<feature type="compositionally biased region" description="Polar residues" evidence="1">
    <location>
        <begin position="374"/>
        <end position="385"/>
    </location>
</feature>
<feature type="compositionally biased region" description="Low complexity" evidence="1">
    <location>
        <begin position="66"/>
        <end position="75"/>
    </location>
</feature>
<protein>
    <submittedName>
        <fullName evidence="3">Increased rDNA silencing protein</fullName>
    </submittedName>
</protein>
<feature type="domain" description="EH" evidence="2">
    <location>
        <begin position="549"/>
        <end position="640"/>
    </location>
</feature>
<keyword evidence="4" id="KW-1185">Reference proteome</keyword>
<dbReference type="SUPFAM" id="SSF47473">
    <property type="entry name" value="EF-hand"/>
    <property type="match status" value="1"/>
</dbReference>
<dbReference type="OrthoDB" id="10045710at2759"/>
<feature type="region of interest" description="Disordered" evidence="1">
    <location>
        <begin position="30"/>
        <end position="455"/>
    </location>
</feature>
<gene>
    <name evidence="3" type="ORF">AAL_05597</name>
</gene>
<sequence>MNHAASDHATGPPDDAAVALKGASLAFKRLPARGDAMSDSSPPHPPSVLSSSPAPRKEGESTSRSHTPPAGAALHPGHHHQDHAHDGDSPTRQASSAAARLPQLKAGSSSTSQRLDPKSPSFIAATLAASRSVSPGSLAATRRPSSSNQGQSSAALVPRDAVDSASIPPTGNLISMFENARDASLHGTRPAAAAPARESKERSSSTNGPIKNGMSPEPSARATVRSKPRSAAGLSVLLKNPPTPPARNSKSTEKISAMPMPKPQQFAASAPRPSLPKQPRTDNIAAAQKPRRPALSRTSSGIGANKSQSPSAPSVVSRSTPEVLSPKPVRPIKPALAPPVSNLSTPGSVSGTHGIGASLPPPPPKTRGSHRDVVNQSTGNGNTHVSPERPSPVTPLTEFGLPIVPPMPPETRPRPVRRKQTPPPLIKTRGPVVSAPASPELAPVRPQRGPAAVSTSSLPLENLTSAMMASSLANSRLTPHNTGPSLPPPSLPKRQKSPRLLHTLRQPQSQTEQDPERSRIAHRHKLASNKHAHHEGARKRWRDQITQRERKRYEAVWASNRGYLLQDDSVPADSGLTVDWPDCVVNVVVREIWKRSRLPVDELMEVWELVDRHDAGVLTRQEFIVGMWLIDQRLKGRKLPVRVSDSVWDSAHGVRLLKPKPKSR</sequence>